<keyword evidence="3" id="KW-1185">Reference proteome</keyword>
<dbReference type="Pfam" id="PF11917">
    <property type="entry name" value="DUF3435"/>
    <property type="match status" value="1"/>
</dbReference>
<gene>
    <name evidence="2" type="ORF">GSI_09090</name>
</gene>
<dbReference type="PANTHER" id="PTHR37535">
    <property type="entry name" value="FLUG DOMAIN PROTEIN"/>
    <property type="match status" value="1"/>
</dbReference>
<organism evidence="2 3">
    <name type="scientific">Ganoderma sinense ZZ0214-1</name>
    <dbReference type="NCBI Taxonomy" id="1077348"/>
    <lineage>
        <taxon>Eukaryota</taxon>
        <taxon>Fungi</taxon>
        <taxon>Dikarya</taxon>
        <taxon>Basidiomycota</taxon>
        <taxon>Agaricomycotina</taxon>
        <taxon>Agaricomycetes</taxon>
        <taxon>Polyporales</taxon>
        <taxon>Polyporaceae</taxon>
        <taxon>Ganoderma</taxon>
    </lineage>
</organism>
<name>A0A2G8S5J0_9APHY</name>
<dbReference type="PANTHER" id="PTHR37535:SF4">
    <property type="entry name" value="FLUG DOMAIN-CONTAINING PROTEIN"/>
    <property type="match status" value="1"/>
</dbReference>
<comment type="caution">
    <text evidence="2">The sequence shown here is derived from an EMBL/GenBank/DDBJ whole genome shotgun (WGS) entry which is preliminary data.</text>
</comment>
<protein>
    <recommendedName>
        <fullName evidence="4">FluG domain-containing protein</fullName>
    </recommendedName>
</protein>
<dbReference type="STRING" id="1077348.A0A2G8S5J0"/>
<sequence>MAPQRHTASYLLYNAAFIQSFTKRQAEKQAVRKPGPLTAEQHAGHRERVQQAQSVASAWADNTKANVVGLGRKWERYCAFTGQGSWIDVLKGPDGKGTGPTVAMDFLLWICTNHKIKSSGTLWQYFRQLKQLHAHIVLAEMTRYDTKEVAKYFKTVLIPRFKLRSPNSIIKQVADSGDLWAMLTFTIGYDTGIFAQERHRIQLLAIYLLLAYTGCRAGELVDNEKKKPTDELYQKLFPSTDRPDAVSPSSEGQDLDDDDSPLSEQDRVLDEILSQETVGRGRPRALCYEDVQLMVVRHPKTGQHTLAMKIKFIHHKGSDNKLKPTIFTFTLARRLIFCPVSVIVSLALADGAFEAENMTSFRQVLSARTRPLNCTVFRWKKKWLKRPIFRRCDPSGVSDVEPLQYPKLNDDMARQSLDSGCEKAMEPKVWRRGAANAVNGKAPDAIRDQALRHDPKWATFNSAYINPNITFDFQNNFLDEPAEDELIRMLSHISLMRDPRARKNMVPAELWDQLPADPTIEALKREKARLKNGRYRFQGSENEDEIRRLSRVIRSKEAQWRKMVQKEFHDGYFHDRHTRDLEADDDEDVDEYVEPAIDVDIPERARLAEILCKQPDDLDDAGLFELRVEAGDLMVALTRKRETIRRDYIRQQREETTAQPGSLVANPTTPGSDVDPFPLRMHERQCPRCIGAEDLSYRERTYIYSRVAVRNNHFDRQHLAQLQAMAAQGLLVCVHPKCSRRGQTFADVDGFREHAETAHGVKLRLSAAEAARRKARRESEPMVRPAAPPVSSESTPSEYSVALPDLKAPRAVRPWHVPRGWVGGVRDEGSWGTTAGLVVPNTAQQVSTMPWQQVEQAYDAWGTAICVPTVSWPQVEQTYNAWGATSWTAVC</sequence>
<feature type="region of interest" description="Disordered" evidence="1">
    <location>
        <begin position="772"/>
        <end position="798"/>
    </location>
</feature>
<dbReference type="Proteomes" id="UP000230002">
    <property type="component" value="Unassembled WGS sequence"/>
</dbReference>
<reference evidence="2 3" key="1">
    <citation type="journal article" date="2015" name="Sci. Rep.">
        <title>Chromosome-level genome map provides insights into diverse defense mechanisms in the medicinal fungus Ganoderma sinense.</title>
        <authorList>
            <person name="Zhu Y."/>
            <person name="Xu J."/>
            <person name="Sun C."/>
            <person name="Zhou S."/>
            <person name="Xu H."/>
            <person name="Nelson D.R."/>
            <person name="Qian J."/>
            <person name="Song J."/>
            <person name="Luo H."/>
            <person name="Xiang L."/>
            <person name="Li Y."/>
            <person name="Xu Z."/>
            <person name="Ji A."/>
            <person name="Wang L."/>
            <person name="Lu S."/>
            <person name="Hayward A."/>
            <person name="Sun W."/>
            <person name="Li X."/>
            <person name="Schwartz D.C."/>
            <person name="Wang Y."/>
            <person name="Chen S."/>
        </authorList>
    </citation>
    <scope>NUCLEOTIDE SEQUENCE [LARGE SCALE GENOMIC DNA]</scope>
    <source>
        <strain evidence="2 3">ZZ0214-1</strain>
    </source>
</reference>
<dbReference type="EMBL" id="AYKW01000023">
    <property type="protein sequence ID" value="PIL29042.1"/>
    <property type="molecule type" value="Genomic_DNA"/>
</dbReference>
<dbReference type="OrthoDB" id="3233000at2759"/>
<dbReference type="AlphaFoldDB" id="A0A2G8S5J0"/>
<dbReference type="InterPro" id="IPR021842">
    <property type="entry name" value="DUF3435"/>
</dbReference>
<evidence type="ECO:0000313" key="3">
    <source>
        <dbReference type="Proteomes" id="UP000230002"/>
    </source>
</evidence>
<evidence type="ECO:0008006" key="4">
    <source>
        <dbReference type="Google" id="ProtNLM"/>
    </source>
</evidence>
<evidence type="ECO:0000313" key="2">
    <source>
        <dbReference type="EMBL" id="PIL29042.1"/>
    </source>
</evidence>
<proteinExistence type="predicted"/>
<evidence type="ECO:0000256" key="1">
    <source>
        <dbReference type="SAM" id="MobiDB-lite"/>
    </source>
</evidence>
<feature type="region of interest" description="Disordered" evidence="1">
    <location>
        <begin position="237"/>
        <end position="262"/>
    </location>
</feature>
<accession>A0A2G8S5J0</accession>